<organism evidence="1 2">
    <name type="scientific">Rhabditophanes sp. KR3021</name>
    <dbReference type="NCBI Taxonomy" id="114890"/>
    <lineage>
        <taxon>Eukaryota</taxon>
        <taxon>Metazoa</taxon>
        <taxon>Ecdysozoa</taxon>
        <taxon>Nematoda</taxon>
        <taxon>Chromadorea</taxon>
        <taxon>Rhabditida</taxon>
        <taxon>Tylenchina</taxon>
        <taxon>Panagrolaimomorpha</taxon>
        <taxon>Strongyloidoidea</taxon>
        <taxon>Alloionematidae</taxon>
        <taxon>Rhabditophanes</taxon>
    </lineage>
</organism>
<accession>A0AC35TX15</accession>
<sequence>MVSSDGGARAAGYTAIVTAIFAISISFFYLPHLVTKINRIQSKSVADLDEFKVLEQQLWAELMVVRDEPESVKARVSRQAANPQCQCSTNNKCPPGPPGIPGDYGVDGFAGKPGIPGEPGVPGIVAPEQNKDVSGCRKCPPGPPGNNGYPGPSGPQGPNGGPGIGGLPGKPGAAGPAGNPGEPGDMGKGGIPGEKGSPGQDGFRGGQGPKGEPGTRGEAGPKGYPGSEGSPGAIGAVGPAGGPGEPGHKGSPGYTGQLGMSGPPGGPGDDAKYCHCVKGDNRTPPPRVKPSAAVESAPKTAPAAKAPAEVGPEPVHQAGDEGVEAAPQSFADTEKSTKSPPGTKYDEKKAKKVVA</sequence>
<evidence type="ECO:0000313" key="2">
    <source>
        <dbReference type="WBParaSite" id="RSKR_0000533000.1"/>
    </source>
</evidence>
<dbReference type="WBParaSite" id="RSKR_0000533000.1">
    <property type="protein sequence ID" value="RSKR_0000533000.1"/>
    <property type="gene ID" value="RSKR_0000533000"/>
</dbReference>
<dbReference type="Proteomes" id="UP000095286">
    <property type="component" value="Unplaced"/>
</dbReference>
<proteinExistence type="predicted"/>
<reference evidence="2" key="1">
    <citation type="submission" date="2016-11" db="UniProtKB">
        <authorList>
            <consortium name="WormBaseParasite"/>
        </authorList>
    </citation>
    <scope>IDENTIFICATION</scope>
    <source>
        <strain evidence="2">KR3021</strain>
    </source>
</reference>
<evidence type="ECO:0000313" key="1">
    <source>
        <dbReference type="Proteomes" id="UP000095286"/>
    </source>
</evidence>
<protein>
    <submittedName>
        <fullName evidence="2">Col_cuticle_N domain-containing protein</fullName>
    </submittedName>
</protein>
<name>A0AC35TX15_9BILA</name>